<feature type="chain" id="PRO_5041932058" description="G-protein coupled receptors family 1 profile domain-containing protein" evidence="10">
    <location>
        <begin position="24"/>
        <end position="131"/>
    </location>
</feature>
<gene>
    <name evidence="12" type="ORF">Pcinc_017357</name>
</gene>
<evidence type="ECO:0000256" key="7">
    <source>
        <dbReference type="ARBA" id="ARBA00023170"/>
    </source>
</evidence>
<dbReference type="PRINTS" id="PR00237">
    <property type="entry name" value="GPCRRHODOPSN"/>
</dbReference>
<dbReference type="SUPFAM" id="SSF81321">
    <property type="entry name" value="Family A G protein-coupled receptor-like"/>
    <property type="match status" value="1"/>
</dbReference>
<dbReference type="Proteomes" id="UP001286313">
    <property type="component" value="Unassembled WGS sequence"/>
</dbReference>
<dbReference type="EMBL" id="JAWQEG010001607">
    <property type="protein sequence ID" value="KAK3877955.1"/>
    <property type="molecule type" value="Genomic_DNA"/>
</dbReference>
<keyword evidence="10" id="KW-0732">Signal</keyword>
<dbReference type="GO" id="GO:0005886">
    <property type="term" value="C:plasma membrane"/>
    <property type="evidence" value="ECO:0007669"/>
    <property type="project" value="TreeGrafter"/>
</dbReference>
<keyword evidence="4 9" id="KW-1133">Transmembrane helix</keyword>
<evidence type="ECO:0000256" key="2">
    <source>
        <dbReference type="ARBA" id="ARBA00010663"/>
    </source>
</evidence>
<evidence type="ECO:0000256" key="1">
    <source>
        <dbReference type="ARBA" id="ARBA00004141"/>
    </source>
</evidence>
<dbReference type="PANTHER" id="PTHR24243">
    <property type="entry name" value="G-PROTEIN COUPLED RECEPTOR"/>
    <property type="match status" value="1"/>
</dbReference>
<dbReference type="GO" id="GO:0008188">
    <property type="term" value="F:neuropeptide receptor activity"/>
    <property type="evidence" value="ECO:0007669"/>
    <property type="project" value="TreeGrafter"/>
</dbReference>
<protein>
    <recommendedName>
        <fullName evidence="11">G-protein coupled receptors family 1 profile domain-containing protein</fullName>
    </recommendedName>
</protein>
<comment type="subcellular location">
    <subcellularLocation>
        <location evidence="1">Membrane</location>
        <topology evidence="1">Multi-pass membrane protein</topology>
    </subcellularLocation>
</comment>
<keyword evidence="7" id="KW-0675">Receptor</keyword>
<evidence type="ECO:0000256" key="5">
    <source>
        <dbReference type="ARBA" id="ARBA00023040"/>
    </source>
</evidence>
<accession>A0AAE1FQV1</accession>
<sequence>MSDLPPITLLVVLAEVATNATEAVTVNTIQTINKNNDNGTFTTTNNTHTSNGTMDDEWDAEEYIQTRLGPKKLPYPILLPVTVLYCVIAVGGLVGNALTCLVVAKNTNMRTSTDYYLVNLAVADLFTLILG</sequence>
<dbReference type="PANTHER" id="PTHR24243:SF208">
    <property type="entry name" value="PYROKININ-1 RECEPTOR"/>
    <property type="match status" value="1"/>
</dbReference>
<keyword evidence="3 9" id="KW-0812">Transmembrane</keyword>
<evidence type="ECO:0000256" key="3">
    <source>
        <dbReference type="ARBA" id="ARBA00022692"/>
    </source>
</evidence>
<dbReference type="InterPro" id="IPR000276">
    <property type="entry name" value="GPCR_Rhodpsn"/>
</dbReference>
<evidence type="ECO:0000256" key="4">
    <source>
        <dbReference type="ARBA" id="ARBA00022989"/>
    </source>
</evidence>
<name>A0AAE1FQV1_PETCI</name>
<evidence type="ECO:0000313" key="13">
    <source>
        <dbReference type="Proteomes" id="UP001286313"/>
    </source>
</evidence>
<evidence type="ECO:0000256" key="9">
    <source>
        <dbReference type="SAM" id="Phobius"/>
    </source>
</evidence>
<keyword evidence="5" id="KW-0297">G-protein coupled receptor</keyword>
<organism evidence="12 13">
    <name type="scientific">Petrolisthes cinctipes</name>
    <name type="common">Flat porcelain crab</name>
    <dbReference type="NCBI Taxonomy" id="88211"/>
    <lineage>
        <taxon>Eukaryota</taxon>
        <taxon>Metazoa</taxon>
        <taxon>Ecdysozoa</taxon>
        <taxon>Arthropoda</taxon>
        <taxon>Crustacea</taxon>
        <taxon>Multicrustacea</taxon>
        <taxon>Malacostraca</taxon>
        <taxon>Eumalacostraca</taxon>
        <taxon>Eucarida</taxon>
        <taxon>Decapoda</taxon>
        <taxon>Pleocyemata</taxon>
        <taxon>Anomura</taxon>
        <taxon>Galatheoidea</taxon>
        <taxon>Porcellanidae</taxon>
        <taxon>Petrolisthes</taxon>
    </lineage>
</organism>
<dbReference type="AlphaFoldDB" id="A0AAE1FQV1"/>
<feature type="domain" description="G-protein coupled receptors family 1 profile" evidence="11">
    <location>
        <begin position="95"/>
        <end position="131"/>
    </location>
</feature>
<dbReference type="PROSITE" id="PS50262">
    <property type="entry name" value="G_PROTEIN_RECEP_F1_2"/>
    <property type="match status" value="1"/>
</dbReference>
<proteinExistence type="inferred from homology"/>
<evidence type="ECO:0000259" key="11">
    <source>
        <dbReference type="PROSITE" id="PS50262"/>
    </source>
</evidence>
<dbReference type="Gene3D" id="1.20.1070.10">
    <property type="entry name" value="Rhodopsin 7-helix transmembrane proteins"/>
    <property type="match status" value="1"/>
</dbReference>
<keyword evidence="8" id="KW-0807">Transducer</keyword>
<evidence type="ECO:0000256" key="8">
    <source>
        <dbReference type="ARBA" id="ARBA00023224"/>
    </source>
</evidence>
<keyword evidence="6 9" id="KW-0472">Membrane</keyword>
<comment type="similarity">
    <text evidence="2">Belongs to the G-protein coupled receptor 1 family.</text>
</comment>
<keyword evidence="13" id="KW-1185">Reference proteome</keyword>
<evidence type="ECO:0000313" key="12">
    <source>
        <dbReference type="EMBL" id="KAK3877955.1"/>
    </source>
</evidence>
<dbReference type="Pfam" id="PF00001">
    <property type="entry name" value="7tm_1"/>
    <property type="match status" value="1"/>
</dbReference>
<feature type="signal peptide" evidence="10">
    <location>
        <begin position="1"/>
        <end position="23"/>
    </location>
</feature>
<evidence type="ECO:0000256" key="10">
    <source>
        <dbReference type="SAM" id="SignalP"/>
    </source>
</evidence>
<evidence type="ECO:0000256" key="6">
    <source>
        <dbReference type="ARBA" id="ARBA00023136"/>
    </source>
</evidence>
<dbReference type="InterPro" id="IPR017452">
    <property type="entry name" value="GPCR_Rhodpsn_7TM"/>
</dbReference>
<reference evidence="12" key="1">
    <citation type="submission" date="2023-10" db="EMBL/GenBank/DDBJ databases">
        <title>Genome assemblies of two species of porcelain crab, Petrolisthes cinctipes and Petrolisthes manimaculis (Anomura: Porcellanidae).</title>
        <authorList>
            <person name="Angst P."/>
        </authorList>
    </citation>
    <scope>NUCLEOTIDE SEQUENCE</scope>
    <source>
        <strain evidence="12">PB745_01</strain>
        <tissue evidence="12">Gill</tissue>
    </source>
</reference>
<feature type="transmembrane region" description="Helical" evidence="9">
    <location>
        <begin position="77"/>
        <end position="103"/>
    </location>
</feature>
<comment type="caution">
    <text evidence="12">The sequence shown here is derived from an EMBL/GenBank/DDBJ whole genome shotgun (WGS) entry which is preliminary data.</text>
</comment>